<dbReference type="GeneID" id="102804386"/>
<dbReference type="PANTHER" id="PTHR13244:SF7">
    <property type="entry name" value="ZINC FINGER MYND DOMAIN-CONTAINING PROTEIN 10"/>
    <property type="match status" value="1"/>
</dbReference>
<dbReference type="InterPro" id="IPR036691">
    <property type="entry name" value="Endo/exonu/phosph_ase_sf"/>
</dbReference>
<reference evidence="2" key="1">
    <citation type="submission" date="2025-08" db="UniProtKB">
        <authorList>
            <consortium name="RefSeq"/>
        </authorList>
    </citation>
    <scope>IDENTIFICATION</scope>
    <source>
        <tissue evidence="2">Testes</tissue>
    </source>
</reference>
<dbReference type="Proteomes" id="UP000694865">
    <property type="component" value="Unplaced"/>
</dbReference>
<feature type="non-terminal residue" evidence="2">
    <location>
        <position position="1"/>
    </location>
</feature>
<dbReference type="InterPro" id="IPR052298">
    <property type="entry name" value="ZMYND10"/>
</dbReference>
<dbReference type="RefSeq" id="XP_006822755.1">
    <property type="nucleotide sequence ID" value="XM_006822692.1"/>
</dbReference>
<feature type="non-terminal residue" evidence="2">
    <location>
        <position position="278"/>
    </location>
</feature>
<evidence type="ECO:0000313" key="2">
    <source>
        <dbReference type="RefSeq" id="XP_006822755.1"/>
    </source>
</evidence>
<keyword evidence="1" id="KW-1185">Reference proteome</keyword>
<dbReference type="Gene3D" id="3.60.10.10">
    <property type="entry name" value="Endonuclease/exonuclease/phosphatase"/>
    <property type="match status" value="1"/>
</dbReference>
<accession>A0ABM0MRW4</accession>
<organism evidence="1 2">
    <name type="scientific">Saccoglossus kowalevskii</name>
    <name type="common">Acorn worm</name>
    <dbReference type="NCBI Taxonomy" id="10224"/>
    <lineage>
        <taxon>Eukaryota</taxon>
        <taxon>Metazoa</taxon>
        <taxon>Hemichordata</taxon>
        <taxon>Enteropneusta</taxon>
        <taxon>Harrimaniidae</taxon>
        <taxon>Saccoglossus</taxon>
    </lineage>
</organism>
<dbReference type="PANTHER" id="PTHR13244">
    <property type="entry name" value="ZINC FINGER MYND DOMAIN CONTAINING PROTEIN 10"/>
    <property type="match status" value="1"/>
</dbReference>
<protein>
    <submittedName>
        <fullName evidence="2">Zinc finger MYND domain-containing protein 10-like</fullName>
    </submittedName>
</protein>
<name>A0ABM0MRW4_SACKO</name>
<dbReference type="SUPFAM" id="SSF56219">
    <property type="entry name" value="DNase I-like"/>
    <property type="match status" value="1"/>
</dbReference>
<gene>
    <name evidence="2" type="primary">LOC102804386</name>
</gene>
<sequence>DIQLSVKTFNTRGLREFKKRKKVANWINEKKIDVVYLQETHSTPPDEPFWSSQFRGKCWFSHGTNAAFVKGRNICDYVRLIDEIYQYTKDSNLAALLIAIDFEKAFDTLGVLIHEVLAIEVWKANVFTVITRMNFEPKTTFPLYMTLYHEATLVSFLETILFYRETCEAAEEIILDLIDYCYRRITHLIAKQEAGELEDNVRKDRVSDSSTNNLEELKHQENTINFDVCIKSISILRYITDHLSGIPLSGLTRMLNTHDVPGLLVQLMENPPWSRMQE</sequence>
<evidence type="ECO:0000313" key="1">
    <source>
        <dbReference type="Proteomes" id="UP000694865"/>
    </source>
</evidence>
<proteinExistence type="predicted"/>